<dbReference type="Proteomes" id="UP000249458">
    <property type="component" value="Unassembled WGS sequence"/>
</dbReference>
<feature type="region of interest" description="Disordered" evidence="1">
    <location>
        <begin position="27"/>
        <end position="60"/>
    </location>
</feature>
<reference evidence="3 4" key="1">
    <citation type="submission" date="2017-02" db="EMBL/GenBank/DDBJ databases">
        <title>Legionella quilivanii strain from human: case report and whole genome sequencing analysis.</title>
        <authorList>
            <person name="Lalancette C."/>
            <person name="Leduc J.-M."/>
            <person name="Levesque S."/>
            <person name="Fournier E."/>
            <person name="Saoud J."/>
            <person name="Faucher S.P."/>
            <person name="Bernard K."/>
            <person name="Martineau C."/>
            <person name="Longtin J."/>
        </authorList>
    </citation>
    <scope>NUCLEOTIDE SEQUENCE [LARGE SCALE GENOMIC DNA]</scope>
    <source>
        <strain evidence="3 4">ID143958</strain>
    </source>
</reference>
<evidence type="ECO:0000313" key="4">
    <source>
        <dbReference type="Proteomes" id="UP000249458"/>
    </source>
</evidence>
<organism evidence="3 4">
    <name type="scientific">Legionella quinlivanii</name>
    <dbReference type="NCBI Taxonomy" id="45073"/>
    <lineage>
        <taxon>Bacteria</taxon>
        <taxon>Pseudomonadati</taxon>
        <taxon>Pseudomonadota</taxon>
        <taxon>Gammaproteobacteria</taxon>
        <taxon>Legionellales</taxon>
        <taxon>Legionellaceae</taxon>
        <taxon>Legionella</taxon>
    </lineage>
</organism>
<accession>A0A364LGT3</accession>
<dbReference type="AlphaFoldDB" id="A0A364LGT3"/>
<evidence type="ECO:0000313" key="3">
    <source>
        <dbReference type="EMBL" id="RAP35444.1"/>
    </source>
</evidence>
<dbReference type="EMBL" id="MVJN01000009">
    <property type="protein sequence ID" value="RAP35444.1"/>
    <property type="molecule type" value="Genomic_DNA"/>
</dbReference>
<name>A0A364LGT3_9GAMM</name>
<evidence type="ECO:0008006" key="5">
    <source>
        <dbReference type="Google" id="ProtNLM"/>
    </source>
</evidence>
<gene>
    <name evidence="3" type="ORF">B1207_12125</name>
</gene>
<feature type="signal peptide" evidence="2">
    <location>
        <begin position="1"/>
        <end position="18"/>
    </location>
</feature>
<sequence length="60" mass="6599">MKTLISTMIIAFWFSIFACTTTETTRREMSGVGHESSKNTKTEGHVHSAQAAIIDDPGQK</sequence>
<proteinExistence type="predicted"/>
<evidence type="ECO:0000256" key="1">
    <source>
        <dbReference type="SAM" id="MobiDB-lite"/>
    </source>
</evidence>
<feature type="compositionally biased region" description="Basic and acidic residues" evidence="1">
    <location>
        <begin position="27"/>
        <end position="46"/>
    </location>
</feature>
<protein>
    <recommendedName>
        <fullName evidence="5">Entericidin</fullName>
    </recommendedName>
</protein>
<dbReference type="PROSITE" id="PS51257">
    <property type="entry name" value="PROKAR_LIPOPROTEIN"/>
    <property type="match status" value="1"/>
</dbReference>
<feature type="chain" id="PRO_5016676894" description="Entericidin" evidence="2">
    <location>
        <begin position="19"/>
        <end position="60"/>
    </location>
</feature>
<comment type="caution">
    <text evidence="3">The sequence shown here is derived from an EMBL/GenBank/DDBJ whole genome shotgun (WGS) entry which is preliminary data.</text>
</comment>
<keyword evidence="2" id="KW-0732">Signal</keyword>
<evidence type="ECO:0000256" key="2">
    <source>
        <dbReference type="SAM" id="SignalP"/>
    </source>
</evidence>
<dbReference type="RefSeq" id="WP_112220226.1">
    <property type="nucleotide sequence ID" value="NZ_MVJN01000009.1"/>
</dbReference>